<evidence type="ECO:0000313" key="1">
    <source>
        <dbReference type="EMBL" id="PVH26421.1"/>
    </source>
</evidence>
<comment type="caution">
    <text evidence="1">The sequence shown here is derived from an EMBL/GenBank/DDBJ whole genome shotgun (WGS) entry which is preliminary data.</text>
</comment>
<accession>A0A2T8HLW0</accession>
<sequence>MQRDSEYQKLLQTLKTTDIAAFEHLEEEIDIVYHKLKFIPAESRPRVTLVSNVRDLSQDFNALTQEALEIAGGTWQSSADIHNAEKIIVVQQDEQLYADLPLVLQEDGVAQSPAIANNEIYIVQQEVIENTSSAGFLRQVEVFAEIVQSKYFVYGHNGQEWVQFDLR</sequence>
<dbReference type="AlphaFoldDB" id="A0A2T8HLW0"/>
<dbReference type="EMBL" id="QDKG01000001">
    <property type="protein sequence ID" value="PVH26421.1"/>
    <property type="molecule type" value="Genomic_DNA"/>
</dbReference>
<dbReference type="OrthoDB" id="9787772at2"/>
<keyword evidence="2" id="KW-1185">Reference proteome</keyword>
<dbReference type="SUPFAM" id="SSF53807">
    <property type="entry name" value="Helical backbone' metal receptor"/>
    <property type="match status" value="1"/>
</dbReference>
<evidence type="ECO:0000313" key="2">
    <source>
        <dbReference type="Proteomes" id="UP000245627"/>
    </source>
</evidence>
<gene>
    <name evidence="1" type="ORF">DC487_02035</name>
</gene>
<proteinExistence type="predicted"/>
<reference evidence="1 2" key="1">
    <citation type="submission" date="2018-04" db="EMBL/GenBank/DDBJ databases">
        <title>Sphingobacterium cortibacter sp. nov.</title>
        <authorList>
            <person name="Li Y."/>
        </authorList>
    </citation>
    <scope>NUCLEOTIDE SEQUENCE [LARGE SCALE GENOMIC DNA]</scope>
    <source>
        <strain evidence="1 2">2c-3</strain>
    </source>
</reference>
<dbReference type="Proteomes" id="UP000245627">
    <property type="component" value="Unassembled WGS sequence"/>
</dbReference>
<protein>
    <submittedName>
        <fullName evidence="1">ABC transporter substrate-binding protein</fullName>
    </submittedName>
</protein>
<organism evidence="1 2">
    <name type="scientific">Sphingobacterium corticibacter</name>
    <dbReference type="NCBI Taxonomy" id="2171749"/>
    <lineage>
        <taxon>Bacteria</taxon>
        <taxon>Pseudomonadati</taxon>
        <taxon>Bacteroidota</taxon>
        <taxon>Sphingobacteriia</taxon>
        <taxon>Sphingobacteriales</taxon>
        <taxon>Sphingobacteriaceae</taxon>
        <taxon>Sphingobacterium</taxon>
    </lineage>
</organism>
<name>A0A2T8HLW0_9SPHI</name>
<dbReference type="RefSeq" id="WP_116774287.1">
    <property type="nucleotide sequence ID" value="NZ_QDKG01000001.1"/>
</dbReference>